<keyword evidence="20 22" id="KW-0407">Ion channel</keyword>
<evidence type="ECO:0000256" key="18">
    <source>
        <dbReference type="ARBA" id="ARBA00023262"/>
    </source>
</evidence>
<feature type="compositionally biased region" description="Acidic residues" evidence="25">
    <location>
        <begin position="675"/>
        <end position="693"/>
    </location>
</feature>
<keyword evidence="21" id="KW-0968">Cytoplasmic vesicle</keyword>
<accession>A0A7M5WT56</accession>
<comment type="similarity">
    <text evidence="5">Belongs to the aequorin family.</text>
</comment>
<evidence type="ECO:0000256" key="19">
    <source>
        <dbReference type="ARBA" id="ARBA00023273"/>
    </source>
</evidence>
<evidence type="ECO:0000256" key="20">
    <source>
        <dbReference type="ARBA" id="ARBA00023303"/>
    </source>
</evidence>
<sequence length="793" mass="91743">MEDPGEIASENTSMSSISLTSDDVDIVNKQKRKKVEFSKHQPVGIFTRLGRGIRGLWRTTATEGISKEDDRDTYVRMTLSELMVYLIYLITLCLMGFLMLDGTMFQFTRVMKGLFIDDPGFDGINTVPGVWNYLQNNLVDGLFWEKYYDGSDVHHSEIGYIFFENKLMGRTRLRQLRVQEDSCNVDPIMDPVMEGCYTHYHPDVEKKTQFGILNDTAYNNSAWKFSSEEELQGRGFTGRLATYPGGGYWRELSDNKRESKKMIKDLFEKSWIDRGTRALFVEFAVYNANLNLFSIGTLLFEFPATGAVLNIYRFSTLKLLRYVTTTDYFVMGLEGLLFLMCLYYTIEEIIEVKNHGLSHFKGVWNVVDVIILILTYGCLALNLYRTFSVNSTLTSILRTRDEFARFSLVTQWQELFNDLIAVTLFLAWMKVFKYISFNQTMAELENTLITCAKDVLGFTFMFMIIFFAYAQWGFAIFGAQVKSFSSVGVAMMTLFRMILGDFDFMEIYTAKPGWGPFYFISYIFMVFFFLLNMFLAIVNDTYAEVKEEMDEEPFDVGGYFKEGINKAMSKLSNKRDQIVDLKDVLRNADTNGDNEIEFDEWRTHLKKMGHADFEIEALFDKFDTDGDRILNEEEVARMKEELEEDEEEVEDDLMEINKMEKTTKHMLSKLMLRDENDDEVSESEGESESDDEEKYISSEEFKMLMKRVDQSEESVGNIVNKMDDILNKLETMDKSKIKRRETMSRLIDSIIEFMDRPMDGKLFKSAASLGGRNVQSAGKHSNKGSSLSIKVEM</sequence>
<keyword evidence="29" id="KW-1185">Reference proteome</keyword>
<feature type="transmembrane region" description="Helical" evidence="26">
    <location>
        <begin position="455"/>
        <end position="474"/>
    </location>
</feature>
<keyword evidence="7" id="KW-1003">Cell membrane</keyword>
<evidence type="ECO:0000256" key="7">
    <source>
        <dbReference type="ARBA" id="ARBA00022475"/>
    </source>
</evidence>
<evidence type="ECO:0000313" key="29">
    <source>
        <dbReference type="Proteomes" id="UP000594262"/>
    </source>
</evidence>
<feature type="transmembrane region" description="Helical" evidence="26">
    <location>
        <begin position="82"/>
        <end position="100"/>
    </location>
</feature>
<feature type="binding site" evidence="22">
    <location>
        <position position="634"/>
    </location>
    <ligand>
        <name>Ca(2+)</name>
        <dbReference type="ChEBI" id="CHEBI:29108"/>
        <label>2</label>
    </ligand>
</feature>
<protein>
    <recommendedName>
        <fullName evidence="27">EF-hand domain-containing protein</fullName>
    </recommendedName>
</protein>
<dbReference type="Proteomes" id="UP000594262">
    <property type="component" value="Unplaced"/>
</dbReference>
<feature type="domain" description="EF-hand" evidence="27">
    <location>
        <begin position="576"/>
        <end position="611"/>
    </location>
</feature>
<keyword evidence="22" id="KW-0479">Metal-binding</keyword>
<dbReference type="Gene3D" id="1.10.287.70">
    <property type="match status" value="1"/>
</dbReference>
<keyword evidence="6" id="KW-0813">Transport</keyword>
<evidence type="ECO:0000256" key="12">
    <source>
        <dbReference type="ARBA" id="ARBA00023054"/>
    </source>
</evidence>
<dbReference type="GO" id="GO:0005262">
    <property type="term" value="F:calcium channel activity"/>
    <property type="evidence" value="ECO:0007669"/>
    <property type="project" value="UniProtKB-KW"/>
</dbReference>
<evidence type="ECO:0000256" key="6">
    <source>
        <dbReference type="ARBA" id="ARBA00022448"/>
    </source>
</evidence>
<dbReference type="GO" id="GO:0008218">
    <property type="term" value="P:bioluminescence"/>
    <property type="evidence" value="ECO:0007669"/>
    <property type="project" value="UniProtKB-KW"/>
</dbReference>
<dbReference type="SMART" id="SM00054">
    <property type="entry name" value="EFh"/>
    <property type="match status" value="2"/>
</dbReference>
<evidence type="ECO:0000259" key="27">
    <source>
        <dbReference type="PROSITE" id="PS50222"/>
    </source>
</evidence>
<organism evidence="28 29">
    <name type="scientific">Clytia hemisphaerica</name>
    <dbReference type="NCBI Taxonomy" id="252671"/>
    <lineage>
        <taxon>Eukaryota</taxon>
        <taxon>Metazoa</taxon>
        <taxon>Cnidaria</taxon>
        <taxon>Hydrozoa</taxon>
        <taxon>Hydroidolina</taxon>
        <taxon>Leptothecata</taxon>
        <taxon>Obeliida</taxon>
        <taxon>Clytiidae</taxon>
        <taxon>Clytia</taxon>
    </lineage>
</organism>
<keyword evidence="9 26" id="KW-0812">Transmembrane</keyword>
<evidence type="ECO:0000256" key="22">
    <source>
        <dbReference type="PIRSR" id="PIRSR603915-1"/>
    </source>
</evidence>
<keyword evidence="17" id="KW-0455">Luminescence</keyword>
<evidence type="ECO:0000313" key="28">
    <source>
        <dbReference type="EnsemblMetazoa" id="CLYHEMP012750.1"/>
    </source>
</evidence>
<dbReference type="GO" id="GO:0005929">
    <property type="term" value="C:cilium"/>
    <property type="evidence" value="ECO:0007669"/>
    <property type="project" value="UniProtKB-SubCell"/>
</dbReference>
<keyword evidence="13 22" id="KW-0406">Ion transport</keyword>
<dbReference type="RefSeq" id="XP_066913131.1">
    <property type="nucleotide sequence ID" value="XM_067057030.1"/>
</dbReference>
<keyword evidence="19" id="KW-0966">Cell projection</keyword>
<keyword evidence="22" id="KW-0109">Calcium transport</keyword>
<evidence type="ECO:0000256" key="26">
    <source>
        <dbReference type="SAM" id="Phobius"/>
    </source>
</evidence>
<dbReference type="PROSITE" id="PS50222">
    <property type="entry name" value="EF_HAND_2"/>
    <property type="match status" value="2"/>
</dbReference>
<feature type="region of interest" description="Disordered" evidence="25">
    <location>
        <begin position="771"/>
        <end position="793"/>
    </location>
</feature>
<keyword evidence="16" id="KW-0325">Glycoprotein</keyword>
<dbReference type="Pfam" id="PF08016">
    <property type="entry name" value="PKD_channel"/>
    <property type="match status" value="1"/>
</dbReference>
<dbReference type="Pfam" id="PF20519">
    <property type="entry name" value="Polycystin_dom"/>
    <property type="match status" value="1"/>
</dbReference>
<feature type="transmembrane region" description="Helical" evidence="26">
    <location>
        <begin position="366"/>
        <end position="384"/>
    </location>
</feature>
<evidence type="ECO:0000256" key="16">
    <source>
        <dbReference type="ARBA" id="ARBA00023180"/>
    </source>
</evidence>
<feature type="transmembrane region" description="Helical" evidence="26">
    <location>
        <begin position="481"/>
        <end position="499"/>
    </location>
</feature>
<evidence type="ECO:0000256" key="25">
    <source>
        <dbReference type="SAM" id="MobiDB-lite"/>
    </source>
</evidence>
<keyword evidence="11 26" id="KW-1133">Transmembrane helix</keyword>
<dbReference type="GeneID" id="136800387"/>
<keyword evidence="8 22" id="KW-0107">Calcium channel</keyword>
<evidence type="ECO:0000256" key="3">
    <source>
        <dbReference type="ARBA" id="ARBA00004651"/>
    </source>
</evidence>
<keyword evidence="10 22" id="KW-0106">Calcium</keyword>
<proteinExistence type="inferred from homology"/>
<feature type="transmembrane region" description="Helical" evidence="26">
    <location>
        <begin position="328"/>
        <end position="346"/>
    </location>
</feature>
<dbReference type="PANTHER" id="PTHR10877">
    <property type="entry name" value="POLYCYSTIN FAMILY MEMBER"/>
    <property type="match status" value="1"/>
</dbReference>
<dbReference type="PROSITE" id="PS00018">
    <property type="entry name" value="EF_HAND_1"/>
    <property type="match status" value="2"/>
</dbReference>
<comment type="similarity">
    <text evidence="4">Belongs to the polycystin family.</text>
</comment>
<dbReference type="FunFam" id="1.10.287.70:FF:000055">
    <property type="entry name" value="Polycystic kidney disease 2-like 1"/>
    <property type="match status" value="1"/>
</dbReference>
<dbReference type="SUPFAM" id="SSF47473">
    <property type="entry name" value="EF-hand"/>
    <property type="match status" value="1"/>
</dbReference>
<dbReference type="GO" id="GO:0050982">
    <property type="term" value="P:detection of mechanical stimulus"/>
    <property type="evidence" value="ECO:0007669"/>
    <property type="project" value="TreeGrafter"/>
</dbReference>
<dbReference type="GO" id="GO:0031410">
    <property type="term" value="C:cytoplasmic vesicle"/>
    <property type="evidence" value="ECO:0007669"/>
    <property type="project" value="UniProtKB-SubCell"/>
</dbReference>
<evidence type="ECO:0000256" key="23">
    <source>
        <dbReference type="PIRSR" id="PIRSR603915-2"/>
    </source>
</evidence>
<dbReference type="InterPro" id="IPR003915">
    <property type="entry name" value="PKD_2"/>
</dbReference>
<keyword evidence="18" id="KW-0599">Photoprotein</keyword>
<dbReference type="AlphaFoldDB" id="A0A7M5WT56"/>
<evidence type="ECO:0000256" key="2">
    <source>
        <dbReference type="ARBA" id="ARBA00004541"/>
    </source>
</evidence>
<dbReference type="InterPro" id="IPR011992">
    <property type="entry name" value="EF-hand-dom_pair"/>
</dbReference>
<feature type="disulfide bond" evidence="23">
    <location>
        <begin position="183"/>
        <end position="196"/>
    </location>
</feature>
<keyword evidence="14 26" id="KW-0472">Membrane</keyword>
<evidence type="ECO:0000256" key="17">
    <source>
        <dbReference type="ARBA" id="ARBA00023223"/>
    </source>
</evidence>
<feature type="binding site" evidence="22">
    <location>
        <position position="623"/>
    </location>
    <ligand>
        <name>Ca(2+)</name>
        <dbReference type="ChEBI" id="CHEBI:29108"/>
        <label>2</label>
    </ligand>
</feature>
<evidence type="ECO:0000256" key="9">
    <source>
        <dbReference type="ARBA" id="ARBA00022692"/>
    </source>
</evidence>
<feature type="coiled-coil region" evidence="24">
    <location>
        <begin position="628"/>
        <end position="662"/>
    </location>
</feature>
<feature type="compositionally biased region" description="Polar residues" evidence="25">
    <location>
        <begin position="773"/>
        <end position="793"/>
    </location>
</feature>
<evidence type="ECO:0000256" key="8">
    <source>
        <dbReference type="ARBA" id="ARBA00022673"/>
    </source>
</evidence>
<feature type="binding site" evidence="22">
    <location>
        <position position="627"/>
    </location>
    <ligand>
        <name>Ca(2+)</name>
        <dbReference type="ChEBI" id="CHEBI:29108"/>
        <label>2</label>
    </ligand>
</feature>
<dbReference type="InterPro" id="IPR002048">
    <property type="entry name" value="EF_hand_dom"/>
</dbReference>
<name>A0A7M5WT56_9CNID</name>
<reference evidence="28" key="1">
    <citation type="submission" date="2021-01" db="UniProtKB">
        <authorList>
            <consortium name="EnsemblMetazoa"/>
        </authorList>
    </citation>
    <scope>IDENTIFICATION</scope>
</reference>
<evidence type="ECO:0000256" key="5">
    <source>
        <dbReference type="ARBA" id="ARBA00007828"/>
    </source>
</evidence>
<dbReference type="InterPro" id="IPR051223">
    <property type="entry name" value="Polycystin"/>
</dbReference>
<evidence type="ECO:0000256" key="14">
    <source>
        <dbReference type="ARBA" id="ARBA00023136"/>
    </source>
</evidence>
<dbReference type="PRINTS" id="PR01433">
    <property type="entry name" value="POLYCYSTIN2"/>
</dbReference>
<feature type="transmembrane region" description="Helical" evidence="26">
    <location>
        <begin position="519"/>
        <end position="538"/>
    </location>
</feature>
<dbReference type="GO" id="GO:0005886">
    <property type="term" value="C:plasma membrane"/>
    <property type="evidence" value="ECO:0007669"/>
    <property type="project" value="UniProtKB-SubCell"/>
</dbReference>
<evidence type="ECO:0000256" key="10">
    <source>
        <dbReference type="ARBA" id="ARBA00022837"/>
    </source>
</evidence>
<evidence type="ECO:0000256" key="1">
    <source>
        <dbReference type="ARBA" id="ARBA00004138"/>
    </source>
</evidence>
<keyword evidence="12 24" id="KW-0175">Coiled coil</keyword>
<evidence type="ECO:0000256" key="15">
    <source>
        <dbReference type="ARBA" id="ARBA00023157"/>
    </source>
</evidence>
<dbReference type="InterPro" id="IPR018247">
    <property type="entry name" value="EF_Hand_1_Ca_BS"/>
</dbReference>
<dbReference type="CDD" id="cd00051">
    <property type="entry name" value="EFh"/>
    <property type="match status" value="1"/>
</dbReference>
<evidence type="ECO:0000256" key="13">
    <source>
        <dbReference type="ARBA" id="ARBA00023065"/>
    </source>
</evidence>
<evidence type="ECO:0000256" key="24">
    <source>
        <dbReference type="SAM" id="Coils"/>
    </source>
</evidence>
<evidence type="ECO:0000256" key="21">
    <source>
        <dbReference type="ARBA" id="ARBA00023329"/>
    </source>
</evidence>
<evidence type="ECO:0000256" key="11">
    <source>
        <dbReference type="ARBA" id="ARBA00022989"/>
    </source>
</evidence>
<dbReference type="GO" id="GO:0005509">
    <property type="term" value="F:calcium ion binding"/>
    <property type="evidence" value="ECO:0007669"/>
    <property type="project" value="InterPro"/>
</dbReference>
<dbReference type="InterPro" id="IPR013122">
    <property type="entry name" value="PKD1_2_channel"/>
</dbReference>
<keyword evidence="15" id="KW-1015">Disulfide bond</keyword>
<feature type="domain" description="EF-hand" evidence="27">
    <location>
        <begin position="614"/>
        <end position="645"/>
    </location>
</feature>
<dbReference type="Gene3D" id="1.10.238.10">
    <property type="entry name" value="EF-hand"/>
    <property type="match status" value="1"/>
</dbReference>
<feature type="binding site" evidence="22">
    <location>
        <position position="625"/>
    </location>
    <ligand>
        <name>Ca(2+)</name>
        <dbReference type="ChEBI" id="CHEBI:29108"/>
        <label>2</label>
    </ligand>
</feature>
<dbReference type="EnsemblMetazoa" id="CLYHEMT012750.1">
    <property type="protein sequence ID" value="CLYHEMP012750.1"/>
    <property type="gene ID" value="CLYHEMG012750"/>
</dbReference>
<feature type="region of interest" description="Disordered" evidence="25">
    <location>
        <begin position="668"/>
        <end position="694"/>
    </location>
</feature>
<evidence type="ECO:0000256" key="4">
    <source>
        <dbReference type="ARBA" id="ARBA00007200"/>
    </source>
</evidence>
<dbReference type="Gene3D" id="1.20.5.340">
    <property type="match status" value="1"/>
</dbReference>
<dbReference type="PANTHER" id="PTHR10877:SF183">
    <property type="entry name" value="AT14535P-RELATED"/>
    <property type="match status" value="1"/>
</dbReference>
<dbReference type="InterPro" id="IPR046791">
    <property type="entry name" value="Polycystin_dom"/>
</dbReference>
<dbReference type="Pfam" id="PF13202">
    <property type="entry name" value="EF-hand_5"/>
    <property type="match status" value="1"/>
</dbReference>
<feature type="transmembrane region" description="Helical" evidence="26">
    <location>
        <begin position="415"/>
        <end position="435"/>
    </location>
</feature>
<comment type="subcellular location">
    <subcellularLocation>
        <location evidence="3">Cell membrane</location>
        <topology evidence="3">Multi-pass membrane protein</topology>
    </subcellularLocation>
    <subcellularLocation>
        <location evidence="1">Cell projection</location>
        <location evidence="1">Cilium</location>
    </subcellularLocation>
    <subcellularLocation>
        <location evidence="2">Cytoplasmic vesicle</location>
    </subcellularLocation>
</comment>
<feature type="coiled-coil region" evidence="24">
    <location>
        <begin position="564"/>
        <end position="591"/>
    </location>
</feature>
<dbReference type="OrthoDB" id="5963283at2759"/>